<proteinExistence type="predicted"/>
<dbReference type="Gene3D" id="3.40.1440.10">
    <property type="entry name" value="GIY-YIG endonuclease"/>
    <property type="match status" value="1"/>
</dbReference>
<dbReference type="CDD" id="cd00719">
    <property type="entry name" value="GIY-YIG_SF"/>
    <property type="match status" value="1"/>
</dbReference>
<dbReference type="PROSITE" id="PS50164">
    <property type="entry name" value="GIY_YIG"/>
    <property type="match status" value="1"/>
</dbReference>
<sequence>MVYALALDDGCYYIGKSSDPEKRITNHFHGAGAEWTKRHTPITLDRIEAVETNKDAKQREVSLFSEYVEQYGEDNVRGAGYTRVDNPSWDDS</sequence>
<dbReference type="SUPFAM" id="SSF82771">
    <property type="entry name" value="GIY-YIG endonuclease"/>
    <property type="match status" value="1"/>
</dbReference>
<protein>
    <submittedName>
        <fullName evidence="2">Nuclease protein</fullName>
    </submittedName>
</protein>
<dbReference type="AlphaFoldDB" id="U2DNZ1"/>
<evidence type="ECO:0000313" key="3">
    <source>
        <dbReference type="Proteomes" id="UP000003861"/>
    </source>
</evidence>
<gene>
    <name evidence="2" type="ORF">HLRTI_000414</name>
</gene>
<evidence type="ECO:0000313" key="2">
    <source>
        <dbReference type="EMBL" id="ERJ07372.1"/>
    </source>
</evidence>
<accession>U2DNZ1</accession>
<dbReference type="Proteomes" id="UP000003861">
    <property type="component" value="Unassembled WGS sequence"/>
</dbReference>
<feature type="domain" description="GIY-YIG" evidence="1">
    <location>
        <begin position="1"/>
        <end position="73"/>
    </location>
</feature>
<reference evidence="2 3" key="1">
    <citation type="journal article" date="2011" name="J. Bacteriol.">
        <title>Genome sequence of Halorhabdus tiamatea, the first archaeon isolated from a deep-sea anoxic brine lake.</title>
        <authorList>
            <person name="Antunes A."/>
            <person name="Alam I."/>
            <person name="Bajic V.B."/>
            <person name="Stingl U."/>
        </authorList>
    </citation>
    <scope>NUCLEOTIDE SEQUENCE [LARGE SCALE GENOMIC DNA]</scope>
    <source>
        <strain evidence="2 3">SARL4B</strain>
    </source>
</reference>
<comment type="caution">
    <text evidence="2">The sequence shown here is derived from an EMBL/GenBank/DDBJ whole genome shotgun (WGS) entry which is preliminary data.</text>
</comment>
<reference evidence="2 3" key="2">
    <citation type="journal article" date="2013" name="PLoS ONE">
        <title>INDIGO - INtegrated Data Warehouse of MIcrobial GenOmes with Examples from the Red Sea Extremophiles.</title>
        <authorList>
            <person name="Alam I."/>
            <person name="Antunes A."/>
            <person name="Kamau A.A."/>
            <person name="Ba Alawi W."/>
            <person name="Kalkatawi M."/>
            <person name="Stingl U."/>
            <person name="Bajic V.B."/>
        </authorList>
    </citation>
    <scope>NUCLEOTIDE SEQUENCE [LARGE SCALE GENOMIC DNA]</scope>
    <source>
        <strain evidence="2 3">SARL4B</strain>
    </source>
</reference>
<dbReference type="Pfam" id="PF01541">
    <property type="entry name" value="GIY-YIG"/>
    <property type="match status" value="1"/>
</dbReference>
<dbReference type="InterPro" id="IPR000305">
    <property type="entry name" value="GIY-YIG_endonuc"/>
</dbReference>
<name>U2DNZ1_9EURY</name>
<organism evidence="2 3">
    <name type="scientific">Halorhabdus tiamatea SARL4B</name>
    <dbReference type="NCBI Taxonomy" id="1033806"/>
    <lineage>
        <taxon>Archaea</taxon>
        <taxon>Methanobacteriati</taxon>
        <taxon>Methanobacteriota</taxon>
        <taxon>Stenosarchaea group</taxon>
        <taxon>Halobacteria</taxon>
        <taxon>Halobacteriales</taxon>
        <taxon>Haloarculaceae</taxon>
        <taxon>Halorhabdus</taxon>
    </lineage>
</organism>
<dbReference type="InterPro" id="IPR035901">
    <property type="entry name" value="GIY-YIG_endonuc_sf"/>
</dbReference>
<evidence type="ECO:0000259" key="1">
    <source>
        <dbReference type="PROSITE" id="PS50164"/>
    </source>
</evidence>
<dbReference type="EMBL" id="AFNT02000003">
    <property type="protein sequence ID" value="ERJ07372.1"/>
    <property type="molecule type" value="Genomic_DNA"/>
</dbReference>